<dbReference type="Gene3D" id="1.20.120.160">
    <property type="entry name" value="HPT domain"/>
    <property type="match status" value="1"/>
</dbReference>
<dbReference type="EMBL" id="JAHLFG010000064">
    <property type="protein sequence ID" value="MBU3827044.1"/>
    <property type="molecule type" value="Genomic_DNA"/>
</dbReference>
<organism evidence="1 2">
    <name type="scientific">Candidatus Anaerobiospirillum merdipullorum</name>
    <dbReference type="NCBI Taxonomy" id="2838450"/>
    <lineage>
        <taxon>Bacteria</taxon>
        <taxon>Pseudomonadati</taxon>
        <taxon>Pseudomonadota</taxon>
        <taxon>Gammaproteobacteria</taxon>
        <taxon>Aeromonadales</taxon>
        <taxon>Succinivibrionaceae</taxon>
        <taxon>Anaerobiospirillum</taxon>
    </lineage>
</organism>
<sequence length="117" mass="12747">MHLPQLAAQLAINLPQALERFGHNEALYIKYLKLCPQETTFSDFRRAISTQDSVALAESAHALKGLCGNLGQTSLQMPLAHIVQLQRHGDAQGAMLAASALQASLERTLNLLSQLEN</sequence>
<dbReference type="InterPro" id="IPR036641">
    <property type="entry name" value="HPT_dom_sf"/>
</dbReference>
<protein>
    <recommendedName>
        <fullName evidence="3">Hpt domain-containing protein</fullName>
    </recommendedName>
</protein>
<reference evidence="1" key="2">
    <citation type="submission" date="2021-04" db="EMBL/GenBank/DDBJ databases">
        <authorList>
            <person name="Gilroy R."/>
        </authorList>
    </citation>
    <scope>NUCLEOTIDE SEQUENCE</scope>
    <source>
        <strain evidence="1">687</strain>
    </source>
</reference>
<dbReference type="AlphaFoldDB" id="A0A9E2NU49"/>
<gene>
    <name evidence="1" type="ORF">IAA31_06095</name>
</gene>
<dbReference type="SUPFAM" id="SSF47226">
    <property type="entry name" value="Histidine-containing phosphotransfer domain, HPT domain"/>
    <property type="match status" value="1"/>
</dbReference>
<proteinExistence type="predicted"/>
<dbReference type="Proteomes" id="UP000824150">
    <property type="component" value="Unassembled WGS sequence"/>
</dbReference>
<evidence type="ECO:0008006" key="3">
    <source>
        <dbReference type="Google" id="ProtNLM"/>
    </source>
</evidence>
<name>A0A9E2NU49_9GAMM</name>
<reference evidence="1" key="1">
    <citation type="journal article" date="2021" name="PeerJ">
        <title>Extensive microbial diversity within the chicken gut microbiome revealed by metagenomics and culture.</title>
        <authorList>
            <person name="Gilroy R."/>
            <person name="Ravi A."/>
            <person name="Getino M."/>
            <person name="Pursley I."/>
            <person name="Horton D.L."/>
            <person name="Alikhan N.F."/>
            <person name="Baker D."/>
            <person name="Gharbi K."/>
            <person name="Hall N."/>
            <person name="Watson M."/>
            <person name="Adriaenssens E.M."/>
            <person name="Foster-Nyarko E."/>
            <person name="Jarju S."/>
            <person name="Secka A."/>
            <person name="Antonio M."/>
            <person name="Oren A."/>
            <person name="Chaudhuri R.R."/>
            <person name="La Ragione R."/>
            <person name="Hildebrand F."/>
            <person name="Pallen M.J."/>
        </authorList>
    </citation>
    <scope>NUCLEOTIDE SEQUENCE</scope>
    <source>
        <strain evidence="1">687</strain>
    </source>
</reference>
<comment type="caution">
    <text evidence="1">The sequence shown here is derived from an EMBL/GenBank/DDBJ whole genome shotgun (WGS) entry which is preliminary data.</text>
</comment>
<dbReference type="GO" id="GO:0000160">
    <property type="term" value="P:phosphorelay signal transduction system"/>
    <property type="evidence" value="ECO:0007669"/>
    <property type="project" value="InterPro"/>
</dbReference>
<accession>A0A9E2NU49</accession>
<evidence type="ECO:0000313" key="1">
    <source>
        <dbReference type="EMBL" id="MBU3827044.1"/>
    </source>
</evidence>
<evidence type="ECO:0000313" key="2">
    <source>
        <dbReference type="Proteomes" id="UP000824150"/>
    </source>
</evidence>